<proteinExistence type="predicted"/>
<gene>
    <name evidence="2" type="ORF">A2115_01020</name>
</gene>
<feature type="transmembrane region" description="Helical" evidence="1">
    <location>
        <begin position="96"/>
        <end position="118"/>
    </location>
</feature>
<evidence type="ECO:0000313" key="2">
    <source>
        <dbReference type="EMBL" id="OGM02309.1"/>
    </source>
</evidence>
<accession>A0A1F7WIT0</accession>
<organism evidence="2 3">
    <name type="scientific">Candidatus Woesebacteria bacterium GWA1_41_8</name>
    <dbReference type="NCBI Taxonomy" id="1802471"/>
    <lineage>
        <taxon>Bacteria</taxon>
        <taxon>Candidatus Woeseibacteriota</taxon>
    </lineage>
</organism>
<dbReference type="EMBL" id="MGFJ01000025">
    <property type="protein sequence ID" value="OGM02309.1"/>
    <property type="molecule type" value="Genomic_DNA"/>
</dbReference>
<keyword evidence="1" id="KW-1133">Transmembrane helix</keyword>
<feature type="transmembrane region" description="Helical" evidence="1">
    <location>
        <begin position="130"/>
        <end position="146"/>
    </location>
</feature>
<dbReference type="STRING" id="1802471.A2115_01020"/>
<feature type="transmembrane region" description="Helical" evidence="1">
    <location>
        <begin position="6"/>
        <end position="26"/>
    </location>
</feature>
<name>A0A1F7WIT0_9BACT</name>
<evidence type="ECO:0000256" key="1">
    <source>
        <dbReference type="SAM" id="Phobius"/>
    </source>
</evidence>
<dbReference type="AlphaFoldDB" id="A0A1F7WIT0"/>
<evidence type="ECO:0000313" key="3">
    <source>
        <dbReference type="Proteomes" id="UP000176198"/>
    </source>
</evidence>
<dbReference type="Proteomes" id="UP000176198">
    <property type="component" value="Unassembled WGS sequence"/>
</dbReference>
<reference evidence="2 3" key="1">
    <citation type="journal article" date="2016" name="Nat. Commun.">
        <title>Thousands of microbial genomes shed light on interconnected biogeochemical processes in an aquifer system.</title>
        <authorList>
            <person name="Anantharaman K."/>
            <person name="Brown C.T."/>
            <person name="Hug L.A."/>
            <person name="Sharon I."/>
            <person name="Castelle C.J."/>
            <person name="Probst A.J."/>
            <person name="Thomas B.C."/>
            <person name="Singh A."/>
            <person name="Wilkins M.J."/>
            <person name="Karaoz U."/>
            <person name="Brodie E.L."/>
            <person name="Williams K.H."/>
            <person name="Hubbard S.S."/>
            <person name="Banfield J.F."/>
        </authorList>
    </citation>
    <scope>NUCLEOTIDE SEQUENCE [LARGE SCALE GENOMIC DNA]</scope>
</reference>
<feature type="transmembrane region" description="Helical" evidence="1">
    <location>
        <begin position="177"/>
        <end position="195"/>
    </location>
</feature>
<feature type="transmembrane region" description="Helical" evidence="1">
    <location>
        <begin position="68"/>
        <end position="84"/>
    </location>
</feature>
<feature type="transmembrane region" description="Helical" evidence="1">
    <location>
        <begin position="38"/>
        <end position="56"/>
    </location>
</feature>
<sequence length="201" mass="23925">MQNLYFQIGYLLFLWYIIWALFNSYLKPIITRHYGRGHIYKFLFFLAAFGVITLSFEELAGPKLKELILSFFIALAIGFVLIYFNSFQKEISKGKYFLLSLPSNVLFQQTTILASIVLLTKIFTYQYSNLYFGLYFTFAHLPVLTFKWVKFRYFYLLLTFVGGTVFSYIILNLRFGIAMTYLIHYFFYISMLFVLKDEEKI</sequence>
<protein>
    <submittedName>
        <fullName evidence="2">Uncharacterized protein</fullName>
    </submittedName>
</protein>
<keyword evidence="1" id="KW-0472">Membrane</keyword>
<feature type="transmembrane region" description="Helical" evidence="1">
    <location>
        <begin position="153"/>
        <end position="171"/>
    </location>
</feature>
<keyword evidence="1" id="KW-0812">Transmembrane</keyword>
<comment type="caution">
    <text evidence="2">The sequence shown here is derived from an EMBL/GenBank/DDBJ whole genome shotgun (WGS) entry which is preliminary data.</text>
</comment>